<dbReference type="InterPro" id="IPR050857">
    <property type="entry name" value="D-2-hydroxyacid_DH"/>
</dbReference>
<evidence type="ECO:0008006" key="9">
    <source>
        <dbReference type="Google" id="ProtNLM"/>
    </source>
</evidence>
<dbReference type="InterPro" id="IPR006139">
    <property type="entry name" value="D-isomer_2_OHA_DH_cat_dom"/>
</dbReference>
<dbReference type="Gene3D" id="3.40.50.720">
    <property type="entry name" value="NAD(P)-binding Rossmann-like Domain"/>
    <property type="match status" value="2"/>
</dbReference>
<dbReference type="InterPro" id="IPR006140">
    <property type="entry name" value="D-isomer_DH_NAD-bd"/>
</dbReference>
<dbReference type="Pfam" id="PF00389">
    <property type="entry name" value="2-Hacid_dh"/>
    <property type="match status" value="1"/>
</dbReference>
<accession>A0A916QBH8</accession>
<dbReference type="EMBL" id="BLYI01000070">
    <property type="protein sequence ID" value="GFO86611.1"/>
    <property type="molecule type" value="Genomic_DNA"/>
</dbReference>
<evidence type="ECO:0000259" key="5">
    <source>
        <dbReference type="Pfam" id="PF00389"/>
    </source>
</evidence>
<dbReference type="InterPro" id="IPR036291">
    <property type="entry name" value="NAD(P)-bd_dom_sf"/>
</dbReference>
<proteinExistence type="inferred from homology"/>
<name>A0A916QBH8_9FIRM</name>
<dbReference type="SUPFAM" id="SSF51735">
    <property type="entry name" value="NAD(P)-binding Rossmann-fold domains"/>
    <property type="match status" value="1"/>
</dbReference>
<keyword evidence="8" id="KW-1185">Reference proteome</keyword>
<evidence type="ECO:0000256" key="1">
    <source>
        <dbReference type="ARBA" id="ARBA00005854"/>
    </source>
</evidence>
<sequence>MEKCVAVGDMFIHEEDFRRALEKSSLFQTCRYLSWKEDAQRPQARKIIRNIETKGSTAYPPDQALAEEIQDADAVFVHLCPVGRELIEKADHLKYILTCRGGVENIDMEAAEEKGIQVINCPSHNAYAVAEYTIGLMLCETRNIARADRALKNGEWREQYPNSGRIREMRSQTIGLIGFGTIGRLVAERLTGFGSRILIYDPYVDPKEAEKKGCISVTKEKLLQEADIVSLHGRIQPGEPPLIGAKELEIMKEDAYLINTARAALVDMDALYQALKEGKIKGAAVDVFPVEPVSADDPLVKMDCVTAGNHRGGDTLESYTMAPEAVMAQLEDRLKSFEKGEKKCR</sequence>
<evidence type="ECO:0000256" key="4">
    <source>
        <dbReference type="RuleBase" id="RU003719"/>
    </source>
</evidence>
<dbReference type="GO" id="GO:0016616">
    <property type="term" value="F:oxidoreductase activity, acting on the CH-OH group of donors, NAD or NADP as acceptor"/>
    <property type="evidence" value="ECO:0007669"/>
    <property type="project" value="InterPro"/>
</dbReference>
<dbReference type="Proteomes" id="UP000613208">
    <property type="component" value="Unassembled WGS sequence"/>
</dbReference>
<evidence type="ECO:0000259" key="6">
    <source>
        <dbReference type="Pfam" id="PF02826"/>
    </source>
</evidence>
<reference evidence="7" key="1">
    <citation type="submission" date="2020-06" db="EMBL/GenBank/DDBJ databases">
        <title>Characterization of fructooligosaccharide metabolism and fructooligosaccharide-degrading enzymes in human commensal butyrate producers.</title>
        <authorList>
            <person name="Tanno H."/>
            <person name="Fujii T."/>
            <person name="Hirano K."/>
            <person name="Maeno S."/>
            <person name="Tonozuka T."/>
            <person name="Sakamoto M."/>
            <person name="Ohkuma M."/>
            <person name="Tochio T."/>
            <person name="Endo A."/>
        </authorList>
    </citation>
    <scope>NUCLEOTIDE SEQUENCE</scope>
    <source>
        <strain evidence="7">JCM 17466</strain>
    </source>
</reference>
<feature type="domain" description="D-isomer specific 2-hydroxyacid dehydrogenase catalytic" evidence="5">
    <location>
        <begin position="42"/>
        <end position="330"/>
    </location>
</feature>
<comment type="caution">
    <text evidence="7">The sequence shown here is derived from an EMBL/GenBank/DDBJ whole genome shotgun (WGS) entry which is preliminary data.</text>
</comment>
<dbReference type="PANTHER" id="PTHR42789">
    <property type="entry name" value="D-ISOMER SPECIFIC 2-HYDROXYACID DEHYDROGENASE FAMILY PROTEIN (AFU_ORTHOLOGUE AFUA_6G10090)"/>
    <property type="match status" value="1"/>
</dbReference>
<dbReference type="AlphaFoldDB" id="A0A916QBH8"/>
<evidence type="ECO:0000313" key="7">
    <source>
        <dbReference type="EMBL" id="GFO86611.1"/>
    </source>
</evidence>
<evidence type="ECO:0000256" key="2">
    <source>
        <dbReference type="ARBA" id="ARBA00023002"/>
    </source>
</evidence>
<gene>
    <name evidence="7" type="ORF">ANBU17_29580</name>
</gene>
<evidence type="ECO:0000313" key="8">
    <source>
        <dbReference type="Proteomes" id="UP000613208"/>
    </source>
</evidence>
<protein>
    <recommendedName>
        <fullName evidence="9">4-phosphoerythronate dehydrogenase</fullName>
    </recommendedName>
</protein>
<dbReference type="Pfam" id="PF02826">
    <property type="entry name" value="2-Hacid_dh_C"/>
    <property type="match status" value="1"/>
</dbReference>
<dbReference type="RefSeq" id="WP_201312262.1">
    <property type="nucleotide sequence ID" value="NZ_BLYI01000070.1"/>
</dbReference>
<organism evidence="7 8">
    <name type="scientific">Anaerostipes butyraticus</name>
    <dbReference type="NCBI Taxonomy" id="645466"/>
    <lineage>
        <taxon>Bacteria</taxon>
        <taxon>Bacillati</taxon>
        <taxon>Bacillota</taxon>
        <taxon>Clostridia</taxon>
        <taxon>Lachnospirales</taxon>
        <taxon>Lachnospiraceae</taxon>
        <taxon>Anaerostipes</taxon>
    </lineage>
</organism>
<comment type="similarity">
    <text evidence="1 4">Belongs to the D-isomer specific 2-hydroxyacid dehydrogenase family.</text>
</comment>
<keyword evidence="3" id="KW-0520">NAD</keyword>
<feature type="domain" description="D-isomer specific 2-hydroxyacid dehydrogenase NAD-binding" evidence="6">
    <location>
        <begin position="134"/>
        <end position="311"/>
    </location>
</feature>
<dbReference type="PANTHER" id="PTHR42789:SF1">
    <property type="entry name" value="D-ISOMER SPECIFIC 2-HYDROXYACID DEHYDROGENASE FAMILY PROTEIN (AFU_ORTHOLOGUE AFUA_6G10090)"/>
    <property type="match status" value="1"/>
</dbReference>
<evidence type="ECO:0000256" key="3">
    <source>
        <dbReference type="ARBA" id="ARBA00023027"/>
    </source>
</evidence>
<dbReference type="CDD" id="cd12171">
    <property type="entry name" value="2-Hacid_dh_10"/>
    <property type="match status" value="1"/>
</dbReference>
<dbReference type="SUPFAM" id="SSF52283">
    <property type="entry name" value="Formate/glycerate dehydrogenase catalytic domain-like"/>
    <property type="match status" value="1"/>
</dbReference>
<dbReference type="GO" id="GO:0051287">
    <property type="term" value="F:NAD binding"/>
    <property type="evidence" value="ECO:0007669"/>
    <property type="project" value="InterPro"/>
</dbReference>
<keyword evidence="2 4" id="KW-0560">Oxidoreductase</keyword>